<evidence type="ECO:0000313" key="7">
    <source>
        <dbReference type="Proteomes" id="UP000247465"/>
    </source>
</evidence>
<evidence type="ECO:0000256" key="4">
    <source>
        <dbReference type="ARBA" id="ARBA00023027"/>
    </source>
</evidence>
<dbReference type="PANTHER" id="PTHR43866">
    <property type="entry name" value="MALONATE-SEMIALDEHYDE DEHYDROGENASE"/>
    <property type="match status" value="1"/>
</dbReference>
<dbReference type="AlphaFoldDB" id="A0A2Z4AK53"/>
<dbReference type="InterPro" id="IPR016162">
    <property type="entry name" value="Ald_DH_N"/>
</dbReference>
<feature type="domain" description="Aldehyde dehydrogenase" evidence="5">
    <location>
        <begin position="19"/>
        <end position="485"/>
    </location>
</feature>
<dbReference type="GO" id="GO:0004491">
    <property type="term" value="F:methylmalonate-semialdehyde dehydrogenase (acylating, NAD) activity"/>
    <property type="evidence" value="ECO:0007669"/>
    <property type="project" value="UniProtKB-EC"/>
</dbReference>
<dbReference type="NCBIfam" id="TIGR01722">
    <property type="entry name" value="MMSDH"/>
    <property type="match status" value="1"/>
</dbReference>
<keyword evidence="3 6" id="KW-0560">Oxidoreductase</keyword>
<dbReference type="InterPro" id="IPR016160">
    <property type="entry name" value="Ald_DH_CS_CYS"/>
</dbReference>
<dbReference type="Gene3D" id="3.40.605.10">
    <property type="entry name" value="Aldehyde Dehydrogenase, Chain A, domain 1"/>
    <property type="match status" value="1"/>
</dbReference>
<organism evidence="6 7">
    <name type="scientific">Candidatus Moanibacter tarae</name>
    <dbReference type="NCBI Taxonomy" id="2200854"/>
    <lineage>
        <taxon>Bacteria</taxon>
        <taxon>Pseudomonadati</taxon>
        <taxon>Verrucomicrobiota</taxon>
        <taxon>Opitutia</taxon>
        <taxon>Puniceicoccales</taxon>
        <taxon>Puniceicoccales incertae sedis</taxon>
        <taxon>Candidatus Moanibacter</taxon>
    </lineage>
</organism>
<dbReference type="InterPro" id="IPR016163">
    <property type="entry name" value="Ald_DH_C"/>
</dbReference>
<keyword evidence="4" id="KW-0520">NAD</keyword>
<dbReference type="InterPro" id="IPR010061">
    <property type="entry name" value="MeMal-semiAld_DH"/>
</dbReference>
<evidence type="ECO:0000313" key="6">
    <source>
        <dbReference type="EMBL" id="AWT60587.1"/>
    </source>
</evidence>
<dbReference type="InterPro" id="IPR015590">
    <property type="entry name" value="Aldehyde_DH_dom"/>
</dbReference>
<dbReference type="PROSITE" id="PS00070">
    <property type="entry name" value="ALDEHYDE_DEHYDR_CYS"/>
    <property type="match status" value="1"/>
</dbReference>
<dbReference type="FunFam" id="3.40.309.10:FF:000002">
    <property type="entry name" value="Methylmalonate-semialdehyde dehydrogenase (Acylating)"/>
    <property type="match status" value="1"/>
</dbReference>
<dbReference type="EC" id="1.2.1.27" evidence="2"/>
<sequence>MCAVATELSPCPMLIDGDWIDSKEIDRVPVQNPSTGEVLSEMPMGGKAEIEAAVAAAKEAFPGWSQTPPVERARLFYRYRSLLEENFDSIAELITREHGKTLGESRGGLYRGLENVEYACGIPTLLFGDTIENLAAGIDCETFFEPLGVCAGITPFNFPAMVPMWMFPLALACGNTFVFKPSEMVPLSSIRIIELLVEAGLPKGVLNLVHGAVETVDAILEHPDIKAVSFVGSTPVAKYIYETGTRHGKRVQANGSAKNYTIVMPDADINKSVEGITGGAFGCAGERCMASSTTIPVGEAAKELIPTLKVATKSVKIGPTDRMPQPDLGPVISSKHRDRVNSLIASGEVEGAKILSDGRSVKVPEAPNGYYVGATLVDGVEQEMTLNREEVFGPVLNVMRADNLEAALEIANGSSFGNGTAIYTESGKLAREFKHRVKTGMVGINVAVPASMAMFPFAGWNASFFGDLHVQGKEGVAFYTQQKVITSRWFAQGEGDVWKQ</sequence>
<dbReference type="EMBL" id="CP029803">
    <property type="protein sequence ID" value="AWT60587.1"/>
    <property type="molecule type" value="Genomic_DNA"/>
</dbReference>
<proteinExistence type="inferred from homology"/>
<dbReference type="InterPro" id="IPR016161">
    <property type="entry name" value="Ald_DH/histidinol_DH"/>
</dbReference>
<dbReference type="GO" id="GO:0006210">
    <property type="term" value="P:thymine catabolic process"/>
    <property type="evidence" value="ECO:0007669"/>
    <property type="project" value="TreeGrafter"/>
</dbReference>
<reference evidence="6 7" key="1">
    <citation type="submission" date="2018-06" db="EMBL/GenBank/DDBJ databases">
        <title>Draft Genome Sequence of a Novel Marine Bacterium Related to the Verrucomicrobia.</title>
        <authorList>
            <person name="Vosseberg J."/>
            <person name="Martijn J."/>
            <person name="Ettema T.J.G."/>
        </authorList>
    </citation>
    <scope>NUCLEOTIDE SEQUENCE [LARGE SCALE GENOMIC DNA]</scope>
    <source>
        <strain evidence="6">TARA_B100001123</strain>
    </source>
</reference>
<protein>
    <recommendedName>
        <fullName evidence="2">methylmalonate-semialdehyde dehydrogenase (CoA acylating)</fullName>
        <ecNumber evidence="2">1.2.1.27</ecNumber>
    </recommendedName>
</protein>
<dbReference type="CDD" id="cd07085">
    <property type="entry name" value="ALDH_F6_MMSDH"/>
    <property type="match status" value="1"/>
</dbReference>
<evidence type="ECO:0000256" key="2">
    <source>
        <dbReference type="ARBA" id="ARBA00013048"/>
    </source>
</evidence>
<dbReference type="PANTHER" id="PTHR43866:SF3">
    <property type="entry name" value="METHYLMALONATE-SEMIALDEHYDE DEHYDROGENASE [ACYLATING], MITOCHONDRIAL"/>
    <property type="match status" value="1"/>
</dbReference>
<dbReference type="SUPFAM" id="SSF53720">
    <property type="entry name" value="ALDH-like"/>
    <property type="match status" value="1"/>
</dbReference>
<dbReference type="GO" id="GO:0006574">
    <property type="term" value="P:L-valine catabolic process"/>
    <property type="evidence" value="ECO:0007669"/>
    <property type="project" value="TreeGrafter"/>
</dbReference>
<dbReference type="Pfam" id="PF00171">
    <property type="entry name" value="Aldedh"/>
    <property type="match status" value="1"/>
</dbReference>
<evidence type="ECO:0000256" key="3">
    <source>
        <dbReference type="ARBA" id="ARBA00023002"/>
    </source>
</evidence>
<dbReference type="Gene3D" id="3.40.309.10">
    <property type="entry name" value="Aldehyde Dehydrogenase, Chain A, domain 2"/>
    <property type="match status" value="1"/>
</dbReference>
<dbReference type="FunFam" id="3.40.605.10:FF:000003">
    <property type="entry name" value="Methylmalonate-semialdehyde dehydrogenase [acylating]"/>
    <property type="match status" value="1"/>
</dbReference>
<dbReference type="KEGG" id="mtar:DF168_01802"/>
<name>A0A2Z4AK53_9BACT</name>
<evidence type="ECO:0000256" key="1">
    <source>
        <dbReference type="ARBA" id="ARBA00009986"/>
    </source>
</evidence>
<dbReference type="Proteomes" id="UP000247465">
    <property type="component" value="Chromosome"/>
</dbReference>
<gene>
    <name evidence="6" type="primary">mmsA</name>
    <name evidence="6" type="ORF">DF168_01802</name>
</gene>
<comment type="similarity">
    <text evidence="1">Belongs to the aldehyde dehydrogenase family.</text>
</comment>
<evidence type="ECO:0000259" key="5">
    <source>
        <dbReference type="Pfam" id="PF00171"/>
    </source>
</evidence>
<accession>A0A2Z4AK53</accession>